<evidence type="ECO:0000313" key="4">
    <source>
        <dbReference type="EMBL" id="CAK0784298.1"/>
    </source>
</evidence>
<dbReference type="GO" id="GO:0005819">
    <property type="term" value="C:spindle"/>
    <property type="evidence" value="ECO:0007669"/>
    <property type="project" value="TreeGrafter"/>
</dbReference>
<proteinExistence type="inferred from homology"/>
<keyword evidence="2" id="KW-0175">Coiled coil</keyword>
<dbReference type="GO" id="GO:0008017">
    <property type="term" value="F:microtubule binding"/>
    <property type="evidence" value="ECO:0007669"/>
    <property type="project" value="InterPro"/>
</dbReference>
<dbReference type="Gene3D" id="1.20.58.1520">
    <property type="match status" value="1"/>
</dbReference>
<dbReference type="EMBL" id="CAUYUE010000010">
    <property type="protein sequence ID" value="CAK0784298.1"/>
    <property type="molecule type" value="Genomic_DNA"/>
</dbReference>
<dbReference type="GO" id="GO:0000226">
    <property type="term" value="P:microtubule cytoskeleton organization"/>
    <property type="evidence" value="ECO:0007669"/>
    <property type="project" value="InterPro"/>
</dbReference>
<feature type="compositionally biased region" description="Gly residues" evidence="3">
    <location>
        <begin position="488"/>
        <end position="503"/>
    </location>
</feature>
<dbReference type="Proteomes" id="UP001314263">
    <property type="component" value="Unassembled WGS sequence"/>
</dbReference>
<dbReference type="AlphaFoldDB" id="A0AAV1IAR3"/>
<comment type="caution">
    <text evidence="4">The sequence shown here is derived from an EMBL/GenBank/DDBJ whole genome shotgun (WGS) entry which is preliminary data.</text>
</comment>
<dbReference type="PANTHER" id="PTHR19321">
    <property type="entry name" value="PROTEIN REGULATOR OF CYTOKINESIS 1 PRC1-RELATED"/>
    <property type="match status" value="1"/>
</dbReference>
<dbReference type="PANTHER" id="PTHR19321:SF41">
    <property type="entry name" value="FASCETTO-RELATED"/>
    <property type="match status" value="1"/>
</dbReference>
<dbReference type="Pfam" id="PF03999">
    <property type="entry name" value="MAP65_ASE1"/>
    <property type="match status" value="1"/>
</dbReference>
<comment type="similarity">
    <text evidence="1">Belongs to the MAP65/ASE1 family.</text>
</comment>
<accession>A0AAV1IAR3</accession>
<dbReference type="GO" id="GO:0005737">
    <property type="term" value="C:cytoplasm"/>
    <property type="evidence" value="ECO:0007669"/>
    <property type="project" value="TreeGrafter"/>
</dbReference>
<name>A0AAV1IAR3_9CHLO</name>
<feature type="region of interest" description="Disordered" evidence="3">
    <location>
        <begin position="592"/>
        <end position="630"/>
    </location>
</feature>
<evidence type="ECO:0000256" key="1">
    <source>
        <dbReference type="ARBA" id="ARBA00006187"/>
    </source>
</evidence>
<organism evidence="4 5">
    <name type="scientific">Coccomyxa viridis</name>
    <dbReference type="NCBI Taxonomy" id="1274662"/>
    <lineage>
        <taxon>Eukaryota</taxon>
        <taxon>Viridiplantae</taxon>
        <taxon>Chlorophyta</taxon>
        <taxon>core chlorophytes</taxon>
        <taxon>Trebouxiophyceae</taxon>
        <taxon>Trebouxiophyceae incertae sedis</taxon>
        <taxon>Coccomyxaceae</taxon>
        <taxon>Coccomyxa</taxon>
    </lineage>
</organism>
<feature type="region of interest" description="Disordered" evidence="3">
    <location>
        <begin position="482"/>
        <end position="577"/>
    </location>
</feature>
<gene>
    <name evidence="4" type="ORF">CVIRNUC_007502</name>
</gene>
<keyword evidence="5" id="KW-1185">Reference proteome</keyword>
<feature type="compositionally biased region" description="Polar residues" evidence="3">
    <location>
        <begin position="563"/>
        <end position="573"/>
    </location>
</feature>
<protein>
    <submittedName>
        <fullName evidence="4">Uncharacterized protein</fullName>
    </submittedName>
</protein>
<reference evidence="4 5" key="1">
    <citation type="submission" date="2023-10" db="EMBL/GenBank/DDBJ databases">
        <authorList>
            <person name="Maclean D."/>
            <person name="Macfadyen A."/>
        </authorList>
    </citation>
    <scope>NUCLEOTIDE SEQUENCE [LARGE SCALE GENOMIC DNA]</scope>
</reference>
<feature type="compositionally biased region" description="Low complexity" evidence="3">
    <location>
        <begin position="598"/>
        <end position="614"/>
    </location>
</feature>
<evidence type="ECO:0000256" key="2">
    <source>
        <dbReference type="SAM" id="Coils"/>
    </source>
</evidence>
<feature type="coiled-coil region" evidence="2">
    <location>
        <begin position="294"/>
        <end position="321"/>
    </location>
</feature>
<evidence type="ECO:0000256" key="3">
    <source>
        <dbReference type="SAM" id="MobiDB-lite"/>
    </source>
</evidence>
<evidence type="ECO:0000313" key="5">
    <source>
        <dbReference type="Proteomes" id="UP001314263"/>
    </source>
</evidence>
<dbReference type="InterPro" id="IPR007145">
    <property type="entry name" value="MAP65_Ase1_PRC1"/>
</dbReference>
<sequence>MEEVLSTHVKDYKIKCLACLAELQKVWQDLEVSESARQIEVSNAIAEACGAWSNALTRCAHQRAEVAAQISALLDQAGMIAEELGEGNSTGTKQEATSGALMARKLGAELELAEWKERRAMRLCQVEELQAEMNVLRAQIGLQRAPLLGRHTLTPEAMEGQRIEIARLQEERRQRMQTLEGIVASLSEQCSELGADLGALATEAHPSLQSVRAVDGCVQGLSQAADLSDRTLKALDERAARLRKLKVERKRQAGALLETLKELCAALEIRPDSVEQRSCVSLMESAACVHIASLEKVKAEVEELHGRKADAMRAATQAQRRELEDICARMRVAAPAMPPAPWAASNTAPSGAALCAQVAEVMAKVAEQVREAEEEAERRAPILDALQEIASMRAECAWLASYEKDSARFKGRDANRNLQRSLKAAKLRERLPAAVQQLAGAVAQWQDERGAPFAYDGRPLLDILNTMLEELQEEALQRVEHVKKQGGRRGSGAGSAAKGGGIAFGRRQDMPAPALLPSDRTPGSTAKAPQERAPRVPALPLGSAQRTGGSARPLSARLDVTPPLTTRKAQSSRLKGLNEKVEKLLQSCSPAQAMTPLSPDASQASPQRASPATPFLDVTPHSSGATPACLSPARVASPLSVTAAAGQWGQQT</sequence>